<keyword evidence="3" id="KW-1185">Reference proteome</keyword>
<dbReference type="STRING" id="5486.A0A367Y316"/>
<reference evidence="2 3" key="1">
    <citation type="submission" date="2018-06" db="EMBL/GenBank/DDBJ databases">
        <title>Whole genome sequencing of Candida tropicalis (genome annotated by CSBL at Korea University).</title>
        <authorList>
            <person name="Ahn J."/>
        </authorList>
    </citation>
    <scope>NUCLEOTIDE SEQUENCE [LARGE SCALE GENOMIC DNA]</scope>
    <source>
        <strain evidence="2 3">ATCC 20962</strain>
    </source>
</reference>
<organism evidence="2 3">
    <name type="scientific">Candida viswanathii</name>
    <dbReference type="NCBI Taxonomy" id="5486"/>
    <lineage>
        <taxon>Eukaryota</taxon>
        <taxon>Fungi</taxon>
        <taxon>Dikarya</taxon>
        <taxon>Ascomycota</taxon>
        <taxon>Saccharomycotina</taxon>
        <taxon>Pichiomycetes</taxon>
        <taxon>Debaryomycetaceae</taxon>
        <taxon>Candida/Lodderomyces clade</taxon>
        <taxon>Candida</taxon>
    </lineage>
</organism>
<gene>
    <name evidence="2" type="ORF">Cantr_07260</name>
</gene>
<evidence type="ECO:0000256" key="1">
    <source>
        <dbReference type="SAM" id="Phobius"/>
    </source>
</evidence>
<dbReference type="OrthoDB" id="3064516at2759"/>
<name>A0A367Y316_9ASCO</name>
<proteinExistence type="predicted"/>
<comment type="caution">
    <text evidence="2">The sequence shown here is derived from an EMBL/GenBank/DDBJ whole genome shotgun (WGS) entry which is preliminary data.</text>
</comment>
<keyword evidence="1" id="KW-0472">Membrane</keyword>
<keyword evidence="1" id="KW-0812">Transmembrane</keyword>
<feature type="transmembrane region" description="Helical" evidence="1">
    <location>
        <begin position="27"/>
        <end position="45"/>
    </location>
</feature>
<dbReference type="Proteomes" id="UP000253472">
    <property type="component" value="Unassembled WGS sequence"/>
</dbReference>
<dbReference type="EMBL" id="QLNQ01000027">
    <property type="protein sequence ID" value="RCK59441.1"/>
    <property type="molecule type" value="Genomic_DNA"/>
</dbReference>
<evidence type="ECO:0000313" key="3">
    <source>
        <dbReference type="Proteomes" id="UP000253472"/>
    </source>
</evidence>
<accession>A0A367Y316</accession>
<sequence>MTSEKELPLHVGDGASRTRKLKRAHHFGVLAVLLLTLLVWCLSYRDSTPIHLAFTDPHHEPDALCPIVPKIDPTKHLANPDTLKYILTNKKFHKRARKNLAGAVRIPTQVYDDMENPTSAKSLHELYQIEPRWKTFESSTSTCTTRTRWCTSTCM</sequence>
<evidence type="ECO:0000313" key="2">
    <source>
        <dbReference type="EMBL" id="RCK59441.1"/>
    </source>
</evidence>
<dbReference type="AlphaFoldDB" id="A0A367Y316"/>
<protein>
    <submittedName>
        <fullName evidence="2">Uncharacterized protein</fullName>
    </submittedName>
</protein>
<keyword evidence="1" id="KW-1133">Transmembrane helix</keyword>